<dbReference type="EMBL" id="QNVI01000011">
    <property type="protein sequence ID" value="TDA40311.1"/>
    <property type="molecule type" value="Genomic_DNA"/>
</dbReference>
<protein>
    <recommendedName>
        <fullName evidence="2">Transglutaminase-like domain-containing protein</fullName>
    </recommendedName>
</protein>
<comment type="similarity">
    <text evidence="1">Belongs to the UPF0252 family.</text>
</comment>
<feature type="domain" description="Transglutaminase-like" evidence="2">
    <location>
        <begin position="68"/>
        <end position="194"/>
    </location>
</feature>
<evidence type="ECO:0000259" key="2">
    <source>
        <dbReference type="Pfam" id="PF04473"/>
    </source>
</evidence>
<dbReference type="InterPro" id="IPR007562">
    <property type="entry name" value="Transglutaminase-like_domain"/>
</dbReference>
<accession>A0A523BH99</accession>
<evidence type="ECO:0000313" key="4">
    <source>
        <dbReference type="Proteomes" id="UP000317265"/>
    </source>
</evidence>
<organism evidence="3 4">
    <name type="scientific">Thermoproteota archaeon</name>
    <dbReference type="NCBI Taxonomy" id="2056631"/>
    <lineage>
        <taxon>Archaea</taxon>
        <taxon>Thermoproteota</taxon>
    </lineage>
</organism>
<gene>
    <name evidence="3" type="ORF">DSO09_00955</name>
</gene>
<name>A0A523BH99_9CREN</name>
<proteinExistence type="inferred from homology"/>
<dbReference type="AlphaFoldDB" id="A0A523BH99"/>
<sequence length="260" mass="29610">MINYTSLKSEYSTLLQMKEYYGNLSNDVLKFKNLIYSYIGIPEVFPRVLNEDAIKKTSNAVINAGVVPSNLWISIQKIYDYITTNIKYAYDIEMPYISTYWSITYDGKKYVTKFYDGVKTIEQYVQTPELTLKIKQGDCDDQAILAYAMIKYYMKYINGTENDLYIALIEFSKGDEHLSVILPVQSGKLCIIDPAGHYLTKSEDIITSKETLSELQAYSNYWSDTTGPITNIALYKINVTDGSYTLFANGTISQVASAFQ</sequence>
<reference evidence="3 4" key="1">
    <citation type="journal article" date="2019" name="Nat. Microbiol.">
        <title>Expanding anaerobic alkane metabolism in the domain of Archaea.</title>
        <authorList>
            <person name="Wang Y."/>
            <person name="Wegener G."/>
            <person name="Hou J."/>
            <person name="Wang F."/>
            <person name="Xiao X."/>
        </authorList>
    </citation>
    <scope>NUCLEOTIDE SEQUENCE [LARGE SCALE GENOMIC DNA]</scope>
    <source>
        <strain evidence="3">WYZ-LMO11</strain>
    </source>
</reference>
<dbReference type="Pfam" id="PF04473">
    <property type="entry name" value="DUF553"/>
    <property type="match status" value="1"/>
</dbReference>
<dbReference type="Gene3D" id="3.10.620.30">
    <property type="match status" value="1"/>
</dbReference>
<dbReference type="Proteomes" id="UP000317265">
    <property type="component" value="Unassembled WGS sequence"/>
</dbReference>
<evidence type="ECO:0000256" key="1">
    <source>
        <dbReference type="ARBA" id="ARBA00007458"/>
    </source>
</evidence>
<comment type="caution">
    <text evidence="3">The sequence shown here is derived from an EMBL/GenBank/DDBJ whole genome shotgun (WGS) entry which is preliminary data.</text>
</comment>
<evidence type="ECO:0000313" key="3">
    <source>
        <dbReference type="EMBL" id="TDA40311.1"/>
    </source>
</evidence>